<evidence type="ECO:0000256" key="1">
    <source>
        <dbReference type="SAM" id="SignalP"/>
    </source>
</evidence>
<proteinExistence type="predicted"/>
<protein>
    <submittedName>
        <fullName evidence="2">Uncharacterized protein</fullName>
    </submittedName>
</protein>
<dbReference type="Proteomes" id="UP001195422">
    <property type="component" value="Unassembled WGS sequence"/>
</dbReference>
<accession>A0ABS4XM28</accession>
<dbReference type="InterPro" id="IPR006311">
    <property type="entry name" value="TAT_signal"/>
</dbReference>
<gene>
    <name evidence="2" type="ORF">JOF39_000637</name>
</gene>
<keyword evidence="1" id="KW-0732">Signal</keyword>
<feature type="chain" id="PRO_5046425414" evidence="1">
    <location>
        <begin position="28"/>
        <end position="118"/>
    </location>
</feature>
<organism evidence="2 3">
    <name type="scientific">Glutamicibacter protophormiae</name>
    <name type="common">Brevibacterium protophormiae</name>
    <dbReference type="NCBI Taxonomy" id="37930"/>
    <lineage>
        <taxon>Bacteria</taxon>
        <taxon>Bacillati</taxon>
        <taxon>Actinomycetota</taxon>
        <taxon>Actinomycetes</taxon>
        <taxon>Micrococcales</taxon>
        <taxon>Micrococcaceae</taxon>
        <taxon>Glutamicibacter</taxon>
    </lineage>
</organism>
<dbReference type="PROSITE" id="PS51318">
    <property type="entry name" value="TAT"/>
    <property type="match status" value="1"/>
</dbReference>
<sequence>MNLKSPRISRRAMLGLGGAVGATIAFGMPTQATSHADAYSITTWRSLTGEYLQIDGTPRLVRSVDAGYGSAFHVMVEASGLSERLRQVSHQKIGTVNLFGTVHGNTAIFTFNSSTEGK</sequence>
<comment type="caution">
    <text evidence="2">The sequence shown here is derived from an EMBL/GenBank/DDBJ whole genome shotgun (WGS) entry which is preliminary data.</text>
</comment>
<name>A0ABS4XM28_GLUPR</name>
<feature type="signal peptide" evidence="1">
    <location>
        <begin position="1"/>
        <end position="27"/>
    </location>
</feature>
<evidence type="ECO:0000313" key="3">
    <source>
        <dbReference type="Proteomes" id="UP001195422"/>
    </source>
</evidence>
<dbReference type="RefSeq" id="WP_188947039.1">
    <property type="nucleotide sequence ID" value="NZ_BMPH01000002.1"/>
</dbReference>
<dbReference type="EMBL" id="JAGIOJ010000001">
    <property type="protein sequence ID" value="MBP2397556.1"/>
    <property type="molecule type" value="Genomic_DNA"/>
</dbReference>
<evidence type="ECO:0000313" key="2">
    <source>
        <dbReference type="EMBL" id="MBP2397556.1"/>
    </source>
</evidence>
<keyword evidence="3" id="KW-1185">Reference proteome</keyword>
<reference evidence="2 3" key="1">
    <citation type="submission" date="2021-03" db="EMBL/GenBank/DDBJ databases">
        <title>Sequencing the genomes of 1000 actinobacteria strains.</title>
        <authorList>
            <person name="Klenk H.-P."/>
        </authorList>
    </citation>
    <scope>NUCLEOTIDE SEQUENCE [LARGE SCALE GENOMIC DNA]</scope>
    <source>
        <strain evidence="2 3">DSM 20168</strain>
    </source>
</reference>